<name>A0A432YT68_9GAMM</name>
<dbReference type="RefSeq" id="WP_011235749.1">
    <property type="nucleotide sequence ID" value="NZ_PIQC01000010.1"/>
</dbReference>
<keyword evidence="2" id="KW-1185">Reference proteome</keyword>
<evidence type="ECO:0000313" key="2">
    <source>
        <dbReference type="Proteomes" id="UP000288058"/>
    </source>
</evidence>
<dbReference type="OrthoDB" id="5297687at2"/>
<dbReference type="Proteomes" id="UP000288058">
    <property type="component" value="Unassembled WGS sequence"/>
</dbReference>
<protein>
    <submittedName>
        <fullName evidence="1">Antitoxin of toxin-antitoxin stability system</fullName>
    </submittedName>
</protein>
<proteinExistence type="predicted"/>
<dbReference type="GeneID" id="41337719"/>
<reference evidence="2" key="1">
    <citation type="journal article" date="2018" name="Front. Microbiol.">
        <title>Genome-Based Analysis Reveals the Taxonomy and Diversity of the Family Idiomarinaceae.</title>
        <authorList>
            <person name="Liu Y."/>
            <person name="Lai Q."/>
            <person name="Shao Z."/>
        </authorList>
    </citation>
    <scope>NUCLEOTIDE SEQUENCE [LARGE SCALE GENOMIC DNA]</scope>
    <source>
        <strain evidence="2">R22</strain>
    </source>
</reference>
<accession>A0A432YT68</accession>
<gene>
    <name evidence="1" type="ORF">CWI78_12575</name>
</gene>
<evidence type="ECO:0000313" key="1">
    <source>
        <dbReference type="EMBL" id="RUO64729.1"/>
    </source>
</evidence>
<organism evidence="1 2">
    <name type="scientific">Idiomarina ramblicola</name>
    <dbReference type="NCBI Taxonomy" id="263724"/>
    <lineage>
        <taxon>Bacteria</taxon>
        <taxon>Pseudomonadati</taxon>
        <taxon>Pseudomonadota</taxon>
        <taxon>Gammaproteobacteria</taxon>
        <taxon>Alteromonadales</taxon>
        <taxon>Idiomarinaceae</taxon>
        <taxon>Idiomarina</taxon>
    </lineage>
</organism>
<comment type="caution">
    <text evidence="1">The sequence shown here is derived from an EMBL/GenBank/DDBJ whole genome shotgun (WGS) entry which is preliminary data.</text>
</comment>
<sequence>MNTQTILAEKTVSASDVRKHPCQYFEAEPVAVLSHNKTAGYMVGAELFEAMVRQLEACNPKVESLFRPTTARLKAISAEAEKLLAEAKKSDLDDFEE</sequence>
<dbReference type="EMBL" id="PIQC01000010">
    <property type="protein sequence ID" value="RUO64729.1"/>
    <property type="molecule type" value="Genomic_DNA"/>
</dbReference>
<dbReference type="AlphaFoldDB" id="A0A432YT68"/>
<dbReference type="NCBIfam" id="NF007300">
    <property type="entry name" value="PRK09778.1"/>
    <property type="match status" value="1"/>
</dbReference>